<dbReference type="EC" id="3.2.1.55" evidence="3"/>
<reference evidence="8" key="1">
    <citation type="submission" date="2018-05" db="EMBL/GenBank/DDBJ databases">
        <title>Draft genome of Mucuna pruriens seed.</title>
        <authorList>
            <person name="Nnadi N.E."/>
            <person name="Vos R."/>
            <person name="Hasami M.H."/>
            <person name="Devisetty U.K."/>
            <person name="Aguiy J.C."/>
        </authorList>
    </citation>
    <scope>NUCLEOTIDE SEQUENCE [LARGE SCALE GENOMIC DNA]</scope>
    <source>
        <strain evidence="8">JCA_2017</strain>
    </source>
</reference>
<evidence type="ECO:0000256" key="4">
    <source>
        <dbReference type="ARBA" id="ARBA00022729"/>
    </source>
</evidence>
<dbReference type="Proteomes" id="UP000257109">
    <property type="component" value="Unassembled WGS sequence"/>
</dbReference>
<keyword evidence="4 6" id="KW-0732">Signal</keyword>
<dbReference type="InterPro" id="IPR010720">
    <property type="entry name" value="Alpha-L-AF_C"/>
</dbReference>
<dbReference type="Pfam" id="PF06964">
    <property type="entry name" value="Alpha-L-AF_C"/>
    <property type="match status" value="1"/>
</dbReference>
<comment type="caution">
    <text evidence="8">The sequence shown here is derived from an EMBL/GenBank/DDBJ whole genome shotgun (WGS) entry which is preliminary data.</text>
</comment>
<dbReference type="OrthoDB" id="406864at2759"/>
<keyword evidence="5" id="KW-0378">Hydrolase</keyword>
<dbReference type="Gene3D" id="3.20.20.80">
    <property type="entry name" value="Glycosidases"/>
    <property type="match status" value="1"/>
</dbReference>
<dbReference type="AlphaFoldDB" id="A0A371FEC2"/>
<dbReference type="STRING" id="157652.A0A371FEC2"/>
<dbReference type="GO" id="GO:0046373">
    <property type="term" value="P:L-arabinose metabolic process"/>
    <property type="evidence" value="ECO:0007669"/>
    <property type="project" value="InterPro"/>
</dbReference>
<evidence type="ECO:0000256" key="3">
    <source>
        <dbReference type="ARBA" id="ARBA00012670"/>
    </source>
</evidence>
<protein>
    <recommendedName>
        <fullName evidence="3">non-reducing end alpha-L-arabinofuranosidase</fullName>
        <ecNumber evidence="3">3.2.1.55</ecNumber>
    </recommendedName>
</protein>
<dbReference type="InterPro" id="IPR013780">
    <property type="entry name" value="Glyco_hydro_b"/>
</dbReference>
<evidence type="ECO:0000256" key="1">
    <source>
        <dbReference type="ARBA" id="ARBA00001462"/>
    </source>
</evidence>
<dbReference type="Gene3D" id="2.60.40.1180">
    <property type="entry name" value="Golgi alpha-mannosidase II"/>
    <property type="match status" value="1"/>
</dbReference>
<evidence type="ECO:0000256" key="6">
    <source>
        <dbReference type="SAM" id="SignalP"/>
    </source>
</evidence>
<dbReference type="PANTHER" id="PTHR31776:SF18">
    <property type="entry name" value="NON-REDUCING END ALPHA-L-ARABINOFURANOSIDASE"/>
    <property type="match status" value="1"/>
</dbReference>
<comment type="similarity">
    <text evidence="2">Belongs to the glycosyl hydrolase 51 family.</text>
</comment>
<feature type="chain" id="PRO_5016571981" description="non-reducing end alpha-L-arabinofuranosidase" evidence="6">
    <location>
        <begin position="31"/>
        <end position="641"/>
    </location>
</feature>
<evidence type="ECO:0000256" key="5">
    <source>
        <dbReference type="ARBA" id="ARBA00022801"/>
    </source>
</evidence>
<dbReference type="EMBL" id="QJKJ01009500">
    <property type="protein sequence ID" value="RDX76463.1"/>
    <property type="molecule type" value="Genomic_DNA"/>
</dbReference>
<comment type="catalytic activity">
    <reaction evidence="1">
        <text>Hydrolysis of terminal non-reducing alpha-L-arabinofuranoside residues in alpha-L-arabinosides.</text>
        <dbReference type="EC" id="3.2.1.55"/>
    </reaction>
</comment>
<evidence type="ECO:0000313" key="9">
    <source>
        <dbReference type="Proteomes" id="UP000257109"/>
    </source>
</evidence>
<name>A0A371FEC2_MUCPR</name>
<dbReference type="GO" id="GO:0046556">
    <property type="term" value="F:alpha-L-arabinofuranosidase activity"/>
    <property type="evidence" value="ECO:0007669"/>
    <property type="project" value="UniProtKB-EC"/>
</dbReference>
<dbReference type="FunFam" id="2.60.40.1180:FF:000011">
    <property type="entry name" value="Alpha-L-arabinofuranosidase 1"/>
    <property type="match status" value="1"/>
</dbReference>
<dbReference type="InterPro" id="IPR017853">
    <property type="entry name" value="GH"/>
</dbReference>
<feature type="non-terminal residue" evidence="8">
    <location>
        <position position="1"/>
    </location>
</feature>
<evidence type="ECO:0000259" key="7">
    <source>
        <dbReference type="SMART" id="SM00813"/>
    </source>
</evidence>
<organism evidence="8 9">
    <name type="scientific">Mucuna pruriens</name>
    <name type="common">Velvet bean</name>
    <name type="synonym">Dolichos pruriens</name>
    <dbReference type="NCBI Taxonomy" id="157652"/>
    <lineage>
        <taxon>Eukaryota</taxon>
        <taxon>Viridiplantae</taxon>
        <taxon>Streptophyta</taxon>
        <taxon>Embryophyta</taxon>
        <taxon>Tracheophyta</taxon>
        <taxon>Spermatophyta</taxon>
        <taxon>Magnoliopsida</taxon>
        <taxon>eudicotyledons</taxon>
        <taxon>Gunneridae</taxon>
        <taxon>Pentapetalae</taxon>
        <taxon>rosids</taxon>
        <taxon>fabids</taxon>
        <taxon>Fabales</taxon>
        <taxon>Fabaceae</taxon>
        <taxon>Papilionoideae</taxon>
        <taxon>50 kb inversion clade</taxon>
        <taxon>NPAAA clade</taxon>
        <taxon>indigoferoid/millettioid clade</taxon>
        <taxon>Phaseoleae</taxon>
        <taxon>Mucuna</taxon>
    </lineage>
</organism>
<dbReference type="Pfam" id="PF22848">
    <property type="entry name" value="ASD1_dom"/>
    <property type="match status" value="1"/>
</dbReference>
<accession>A0A371FEC2</accession>
<evidence type="ECO:0000313" key="8">
    <source>
        <dbReference type="EMBL" id="RDX76463.1"/>
    </source>
</evidence>
<evidence type="ECO:0000256" key="2">
    <source>
        <dbReference type="ARBA" id="ARBA00007186"/>
    </source>
</evidence>
<dbReference type="SMART" id="SM00813">
    <property type="entry name" value="Alpha-L-AF_C"/>
    <property type="match status" value="1"/>
</dbReference>
<feature type="domain" description="Alpha-L-arabinofuranosidase C-terminal" evidence="7">
    <location>
        <begin position="385"/>
        <end position="549"/>
    </location>
</feature>
<dbReference type="PANTHER" id="PTHR31776">
    <property type="entry name" value="ALPHA-L-ARABINOFURANOSIDASE 1"/>
    <property type="match status" value="1"/>
</dbReference>
<dbReference type="InterPro" id="IPR051563">
    <property type="entry name" value="Glycosyl_Hydrolase_51"/>
</dbReference>
<proteinExistence type="inferred from homology"/>
<gene>
    <name evidence="8" type="primary">ASD1</name>
    <name evidence="8" type="ORF">CR513_43540</name>
</gene>
<dbReference type="SUPFAM" id="SSF51445">
    <property type="entry name" value="(Trans)glycosidases"/>
    <property type="match status" value="1"/>
</dbReference>
<keyword evidence="9" id="KW-1185">Reference proteome</keyword>
<feature type="signal peptide" evidence="6">
    <location>
        <begin position="1"/>
        <end position="30"/>
    </location>
</feature>
<sequence length="641" mass="71971">MALICSLKASFDVMLYSFMIHFLAFQCCCADANSTLVIHASNKATARRIPNTFLGVFVEEINHAGAGGLWAELVSNRGFEARGSNIYPWSIIGNESSISVLINRTSCFKRNKAALQMKVHCGGHKPCPSGGVGISNPGYWGMNIEQGKRYKVVYHVKSKRKFDLKLSFTGVDVIEVASNIRSVSRGRKWKRVERIVEAKATNHNSSLQITTTSEGSYLLDQVSAMPLHTYMGHGFRKDLFKMVADLKPKFLRFPEDLGALPIWVFNAGISHKDEINTSAIAPYVQDVLDGIEFARGSSRSKWGYVRTALGHPKPFNLRYVAIGNEDCSHFNYQGNYMKFYFAVKSAYPDIKIISNCDASSTPLNHPADLFDFHIYTDSNGMFSKSTRFDHISRSGPKMVSYAPLFSNINDRTWIPDAIVFDSYQLYGTPSYWVQKLFIESSGATFLDSTLNTTSSNKLIASSIIWQNSTDMKNYLRIKVVNFGTTMESLNIHIKGLNSNVQPYGSTKTLLASTNVMDENCFLESKKVATKTSLLEKVGKDMNVILSPYSVTSLDFKYIVVPSMTRPTHMHRRAELAKIASGSRILGSMSLMLNWQCCTINDKNNNEINVKILRSPYLNYMIILIINNPTMRLCWLFSRQGP</sequence>
<dbReference type="InterPro" id="IPR055235">
    <property type="entry name" value="ASD1_cat"/>
</dbReference>